<proteinExistence type="predicted"/>
<name>A0A8B0SVE6_KLEPN</name>
<accession>A0A8B0SVE6</accession>
<geneLocation type="plasmid" evidence="2">
    <name>p17-15-vir-like</name>
</geneLocation>
<feature type="region of interest" description="Disordered" evidence="1">
    <location>
        <begin position="30"/>
        <end position="66"/>
    </location>
</feature>
<organism evidence="2">
    <name type="scientific">Klebsiella pneumoniae</name>
    <dbReference type="NCBI Taxonomy" id="573"/>
    <lineage>
        <taxon>Bacteria</taxon>
        <taxon>Pseudomonadati</taxon>
        <taxon>Pseudomonadota</taxon>
        <taxon>Gammaproteobacteria</taxon>
        <taxon>Enterobacterales</taxon>
        <taxon>Enterobacteriaceae</taxon>
        <taxon>Klebsiella/Raoultella group</taxon>
        <taxon>Klebsiella</taxon>
        <taxon>Klebsiella pneumoniae complex</taxon>
    </lineage>
</organism>
<sequence length="80" mass="8629">MEKYDALPFIQSIKRFKSVELYIASLETKAPVQSGHSNSSADAGSEPTLKPEEAAGSGKPSDKNTAFCHSCFGTITHRLI</sequence>
<evidence type="ECO:0000313" key="2">
    <source>
        <dbReference type="EMBL" id="QTX14730.1"/>
    </source>
</evidence>
<dbReference type="AlphaFoldDB" id="A0A8B0SVE6"/>
<keyword evidence="2" id="KW-0614">Plasmid</keyword>
<reference evidence="2" key="1">
    <citation type="submission" date="2020-01" db="EMBL/GenBank/DDBJ databases">
        <authorList>
            <person name="Qin S."/>
        </authorList>
    </citation>
    <scope>NUCLEOTIDE SEQUENCE</scope>
    <source>
        <strain evidence="2">CVir17-16-YZ6g</strain>
        <plasmid evidence="2">p17-15-vir-like</plasmid>
    </source>
</reference>
<evidence type="ECO:0000256" key="1">
    <source>
        <dbReference type="SAM" id="MobiDB-lite"/>
    </source>
</evidence>
<dbReference type="EMBL" id="MN956836">
    <property type="protein sequence ID" value="QTX14730.1"/>
    <property type="molecule type" value="Genomic_DNA"/>
</dbReference>
<protein>
    <submittedName>
        <fullName evidence="2">Uncharacterized protein</fullName>
    </submittedName>
</protein>